<evidence type="ECO:0000256" key="5">
    <source>
        <dbReference type="PROSITE-ProRule" id="PRU00108"/>
    </source>
</evidence>
<evidence type="ECO:0000256" key="6">
    <source>
        <dbReference type="RuleBase" id="RU000682"/>
    </source>
</evidence>
<evidence type="ECO:0000256" key="7">
    <source>
        <dbReference type="RuleBase" id="RU361194"/>
    </source>
</evidence>
<feature type="domain" description="POU-specific" evidence="10">
    <location>
        <begin position="182"/>
        <end position="256"/>
    </location>
</feature>
<sequence length="371" mass="41528">MTLPTSSEQSRVAEASCTSPPNEYVNPVYSNPFSQLTSQQQQQQLFLTQLLLSGVTCPPLNPLANALQYLLHNSALYLQQQQQQQQQTFPSCLIPPVLIDSHKPNESSLPVNLKHKRDSSVPVPIDCSLSDTNGKSVPDDDDNSPTIATTLATLHSQTSIVISQLHIHSSTGRFFLDEPTTVDGINLDEIKQFAKAFKLRRLALGLTQTQVGQALSVTRGPAYSQSAICRFEKLDITPKSASKIKPVLEKWMRDAELKYADRLKNGPTNLHDLVTDLNTKKRKRRTSFTPQALEKLNDAFELNTHPSGIDMSSLAQELNYDREVIRVWFCNKRQALKNSVKKFKSNQINEDNESTSSLLLENHSSTEQDEI</sequence>
<dbReference type="SMART" id="SM00352">
    <property type="entry name" value="POU"/>
    <property type="match status" value="1"/>
</dbReference>
<feature type="DNA-binding region" description="Homeobox" evidence="5">
    <location>
        <begin position="281"/>
        <end position="340"/>
    </location>
</feature>
<dbReference type="InterPro" id="IPR010982">
    <property type="entry name" value="Lambda_DNA-bd_dom_sf"/>
</dbReference>
<evidence type="ECO:0000313" key="11">
    <source>
        <dbReference type="EMBL" id="CAF1207320.1"/>
    </source>
</evidence>
<keyword evidence="3 5" id="KW-0371">Homeobox</keyword>
<evidence type="ECO:0000256" key="8">
    <source>
        <dbReference type="SAM" id="MobiDB-lite"/>
    </source>
</evidence>
<comment type="subcellular location">
    <subcellularLocation>
        <location evidence="1 5 6">Nucleus</location>
    </subcellularLocation>
</comment>
<evidence type="ECO:0000256" key="3">
    <source>
        <dbReference type="ARBA" id="ARBA00023155"/>
    </source>
</evidence>
<keyword evidence="4 5" id="KW-0539">Nucleus</keyword>
<dbReference type="Gene3D" id="1.10.260.40">
    <property type="entry name" value="lambda repressor-like DNA-binding domains"/>
    <property type="match status" value="1"/>
</dbReference>
<dbReference type="SUPFAM" id="SSF47413">
    <property type="entry name" value="lambda repressor-like DNA-binding domains"/>
    <property type="match status" value="1"/>
</dbReference>
<reference evidence="11" key="1">
    <citation type="submission" date="2021-02" db="EMBL/GenBank/DDBJ databases">
        <authorList>
            <person name="Nowell W R."/>
        </authorList>
    </citation>
    <scope>NUCLEOTIDE SEQUENCE</scope>
</reference>
<feature type="region of interest" description="Disordered" evidence="8">
    <location>
        <begin position="346"/>
        <end position="371"/>
    </location>
</feature>
<dbReference type="InterPro" id="IPR001356">
    <property type="entry name" value="HD"/>
</dbReference>
<feature type="region of interest" description="Disordered" evidence="8">
    <location>
        <begin position="105"/>
        <end position="143"/>
    </location>
</feature>
<keyword evidence="7" id="KW-0804">Transcription</keyword>
<dbReference type="GO" id="GO:0000981">
    <property type="term" value="F:DNA-binding transcription factor activity, RNA polymerase II-specific"/>
    <property type="evidence" value="ECO:0007669"/>
    <property type="project" value="TreeGrafter"/>
</dbReference>
<evidence type="ECO:0000259" key="10">
    <source>
        <dbReference type="PROSITE" id="PS51179"/>
    </source>
</evidence>
<dbReference type="CDD" id="cd00086">
    <property type="entry name" value="homeodomain"/>
    <property type="match status" value="1"/>
</dbReference>
<organism evidence="11 12">
    <name type="scientific">Adineta ricciae</name>
    <name type="common">Rotifer</name>
    <dbReference type="NCBI Taxonomy" id="249248"/>
    <lineage>
        <taxon>Eukaryota</taxon>
        <taxon>Metazoa</taxon>
        <taxon>Spiralia</taxon>
        <taxon>Gnathifera</taxon>
        <taxon>Rotifera</taxon>
        <taxon>Eurotatoria</taxon>
        <taxon>Bdelloidea</taxon>
        <taxon>Adinetida</taxon>
        <taxon>Adinetidae</taxon>
        <taxon>Adineta</taxon>
    </lineage>
</organism>
<dbReference type="Proteomes" id="UP000663828">
    <property type="component" value="Unassembled WGS sequence"/>
</dbReference>
<dbReference type="CDD" id="cd00093">
    <property type="entry name" value="HTH_XRE"/>
    <property type="match status" value="1"/>
</dbReference>
<dbReference type="PROSITE" id="PS51179">
    <property type="entry name" value="POU_3"/>
    <property type="match status" value="1"/>
</dbReference>
<comment type="caution">
    <text evidence="11">The sequence shown here is derived from an EMBL/GenBank/DDBJ whole genome shotgun (WGS) entry which is preliminary data.</text>
</comment>
<evidence type="ECO:0000256" key="4">
    <source>
        <dbReference type="ARBA" id="ARBA00023242"/>
    </source>
</evidence>
<dbReference type="PRINTS" id="PR00028">
    <property type="entry name" value="POUDOMAIN"/>
</dbReference>
<dbReference type="SUPFAM" id="SSF46689">
    <property type="entry name" value="Homeodomain-like"/>
    <property type="match status" value="1"/>
</dbReference>
<name>A0A814WUT6_ADIRI</name>
<dbReference type="EMBL" id="CAJNOR010001836">
    <property type="protein sequence ID" value="CAF1207320.1"/>
    <property type="molecule type" value="Genomic_DNA"/>
</dbReference>
<dbReference type="Gene3D" id="1.10.10.60">
    <property type="entry name" value="Homeodomain-like"/>
    <property type="match status" value="1"/>
</dbReference>
<dbReference type="InterPro" id="IPR013847">
    <property type="entry name" value="POU"/>
</dbReference>
<evidence type="ECO:0000259" key="9">
    <source>
        <dbReference type="PROSITE" id="PS50071"/>
    </source>
</evidence>
<dbReference type="Pfam" id="PF00157">
    <property type="entry name" value="Pou"/>
    <property type="match status" value="1"/>
</dbReference>
<dbReference type="InterPro" id="IPR000327">
    <property type="entry name" value="POU_dom"/>
</dbReference>
<accession>A0A814WUT6</accession>
<evidence type="ECO:0000256" key="2">
    <source>
        <dbReference type="ARBA" id="ARBA00023125"/>
    </source>
</evidence>
<dbReference type="SMART" id="SM00389">
    <property type="entry name" value="HOX"/>
    <property type="match status" value="1"/>
</dbReference>
<keyword evidence="12" id="KW-1185">Reference proteome</keyword>
<dbReference type="PANTHER" id="PTHR11636">
    <property type="entry name" value="POU DOMAIN"/>
    <property type="match status" value="1"/>
</dbReference>
<dbReference type="InterPro" id="IPR009057">
    <property type="entry name" value="Homeodomain-like_sf"/>
</dbReference>
<dbReference type="PROSITE" id="PS00035">
    <property type="entry name" value="POU_1"/>
    <property type="match status" value="1"/>
</dbReference>
<dbReference type="PANTHER" id="PTHR11636:SF5">
    <property type="entry name" value="POU DOMAIN MOTIF 3, ISOFORM F"/>
    <property type="match status" value="1"/>
</dbReference>
<feature type="compositionally biased region" description="Polar residues" evidence="8">
    <location>
        <begin position="1"/>
        <end position="21"/>
    </location>
</feature>
<dbReference type="InterPro" id="IPR050255">
    <property type="entry name" value="POU_domain_TF"/>
</dbReference>
<keyword evidence="2 5" id="KW-0238">DNA-binding</keyword>
<dbReference type="Pfam" id="PF00046">
    <property type="entry name" value="Homeodomain"/>
    <property type="match status" value="1"/>
</dbReference>
<feature type="region of interest" description="Disordered" evidence="8">
    <location>
        <begin position="1"/>
        <end position="23"/>
    </location>
</feature>
<proteinExistence type="inferred from homology"/>
<dbReference type="GO" id="GO:0005634">
    <property type="term" value="C:nucleus"/>
    <property type="evidence" value="ECO:0007669"/>
    <property type="project" value="UniProtKB-SubCell"/>
</dbReference>
<dbReference type="AlphaFoldDB" id="A0A814WUT6"/>
<dbReference type="PROSITE" id="PS00465">
    <property type="entry name" value="POU_2"/>
    <property type="match status" value="1"/>
</dbReference>
<dbReference type="PROSITE" id="PS50071">
    <property type="entry name" value="HOMEOBOX_2"/>
    <property type="match status" value="1"/>
</dbReference>
<evidence type="ECO:0000256" key="1">
    <source>
        <dbReference type="ARBA" id="ARBA00004123"/>
    </source>
</evidence>
<comment type="similarity">
    <text evidence="7">Belongs to the POU transcription factor family.</text>
</comment>
<dbReference type="InterPro" id="IPR001387">
    <property type="entry name" value="Cro/C1-type_HTH"/>
</dbReference>
<feature type="domain" description="Homeobox" evidence="9">
    <location>
        <begin position="279"/>
        <end position="339"/>
    </location>
</feature>
<protein>
    <recommendedName>
        <fullName evidence="7">POU domain protein</fullName>
    </recommendedName>
</protein>
<dbReference type="GO" id="GO:0000978">
    <property type="term" value="F:RNA polymerase II cis-regulatory region sequence-specific DNA binding"/>
    <property type="evidence" value="ECO:0007669"/>
    <property type="project" value="TreeGrafter"/>
</dbReference>
<gene>
    <name evidence="11" type="ORF">XAT740_LOCUS23998</name>
</gene>
<evidence type="ECO:0000313" key="12">
    <source>
        <dbReference type="Proteomes" id="UP000663828"/>
    </source>
</evidence>
<feature type="compositionally biased region" description="Polar residues" evidence="8">
    <location>
        <begin position="346"/>
        <end position="365"/>
    </location>
</feature>